<comment type="catalytic activity">
    <reaction evidence="8">
        <text>L-seryl-[protein] + UTP = O-(5'-uridylyl)-L-seryl-[protein] + diphosphate</text>
        <dbReference type="Rhea" id="RHEA:64604"/>
        <dbReference type="Rhea" id="RHEA-COMP:9863"/>
        <dbReference type="Rhea" id="RHEA-COMP:16635"/>
        <dbReference type="ChEBI" id="CHEBI:29999"/>
        <dbReference type="ChEBI" id="CHEBI:33019"/>
        <dbReference type="ChEBI" id="CHEBI:46398"/>
        <dbReference type="ChEBI" id="CHEBI:156051"/>
    </reaction>
</comment>
<evidence type="ECO:0000256" key="3">
    <source>
        <dbReference type="ARBA" id="ARBA00022695"/>
    </source>
</evidence>
<feature type="binding site" evidence="8">
    <location>
        <position position="151"/>
    </location>
    <ligand>
        <name>ATP</name>
        <dbReference type="ChEBI" id="CHEBI:30616"/>
    </ligand>
</feature>
<protein>
    <recommendedName>
        <fullName evidence="8">Protein nucleotidyltransferase YdiU</fullName>
        <ecNumber evidence="8">2.7.7.-</ecNumber>
    </recommendedName>
    <alternativeName>
        <fullName evidence="8">Protein adenylyltransferase YdiU</fullName>
        <ecNumber evidence="8">2.7.7.108</ecNumber>
    </alternativeName>
    <alternativeName>
        <fullName evidence="8">Protein uridylyltransferase YdiU</fullName>
        <ecNumber evidence="8">2.7.7.-</ecNumber>
    </alternativeName>
</protein>
<comment type="catalytic activity">
    <reaction evidence="8">
        <text>L-tyrosyl-[protein] + UTP = O-(5'-uridylyl)-L-tyrosyl-[protein] + diphosphate</text>
        <dbReference type="Rhea" id="RHEA:83887"/>
        <dbReference type="Rhea" id="RHEA-COMP:10136"/>
        <dbReference type="Rhea" id="RHEA-COMP:20238"/>
        <dbReference type="ChEBI" id="CHEBI:33019"/>
        <dbReference type="ChEBI" id="CHEBI:46398"/>
        <dbReference type="ChEBI" id="CHEBI:46858"/>
        <dbReference type="ChEBI" id="CHEBI:90602"/>
    </reaction>
</comment>
<dbReference type="NCBIfam" id="NF000658">
    <property type="entry name" value="PRK00029.1"/>
    <property type="match status" value="1"/>
</dbReference>
<dbReference type="GO" id="GO:0005524">
    <property type="term" value="F:ATP binding"/>
    <property type="evidence" value="ECO:0007669"/>
    <property type="project" value="UniProtKB-UniRule"/>
</dbReference>
<gene>
    <name evidence="8" type="primary">ydiU</name>
    <name evidence="8" type="synonym">selO</name>
    <name evidence="9" type="ORF">ALP74_05006</name>
</gene>
<dbReference type="EC" id="2.7.7.108" evidence="8"/>
<organism evidence="9 10">
    <name type="scientific">Pseudomonas coronafaciens pv. garcae</name>
    <dbReference type="NCBI Taxonomy" id="251653"/>
    <lineage>
        <taxon>Bacteria</taxon>
        <taxon>Pseudomonadati</taxon>
        <taxon>Pseudomonadota</taxon>
        <taxon>Gammaproteobacteria</taxon>
        <taxon>Pseudomonadales</taxon>
        <taxon>Pseudomonadaceae</taxon>
        <taxon>Pseudomonas</taxon>
        <taxon>Pseudomonas coronafaciens</taxon>
    </lineage>
</organism>
<comment type="catalytic activity">
    <reaction evidence="8">
        <text>L-histidyl-[protein] + UTP = N(tele)-(5'-uridylyl)-L-histidyl-[protein] + diphosphate</text>
        <dbReference type="Rhea" id="RHEA:83891"/>
        <dbReference type="Rhea" id="RHEA-COMP:9745"/>
        <dbReference type="Rhea" id="RHEA-COMP:20239"/>
        <dbReference type="ChEBI" id="CHEBI:29979"/>
        <dbReference type="ChEBI" id="CHEBI:33019"/>
        <dbReference type="ChEBI" id="CHEBI:46398"/>
        <dbReference type="ChEBI" id="CHEBI:233474"/>
    </reaction>
</comment>
<feature type="binding site" evidence="8">
    <location>
        <position position="138"/>
    </location>
    <ligand>
        <name>ATP</name>
        <dbReference type="ChEBI" id="CHEBI:30616"/>
    </ligand>
</feature>
<feature type="binding site" evidence="8">
    <location>
        <position position="278"/>
    </location>
    <ligand>
        <name>Mg(2+)</name>
        <dbReference type="ChEBI" id="CHEBI:18420"/>
    </ligand>
</feature>
<keyword evidence="6 8" id="KW-0067">ATP-binding</keyword>
<feature type="binding site" evidence="8">
    <location>
        <position position="117"/>
    </location>
    <ligand>
        <name>ATP</name>
        <dbReference type="ChEBI" id="CHEBI:30616"/>
    </ligand>
</feature>
<comment type="catalytic activity">
    <reaction evidence="8">
        <text>L-tyrosyl-[protein] + ATP = O-(5'-adenylyl)-L-tyrosyl-[protein] + diphosphate</text>
        <dbReference type="Rhea" id="RHEA:54288"/>
        <dbReference type="Rhea" id="RHEA-COMP:10136"/>
        <dbReference type="Rhea" id="RHEA-COMP:13846"/>
        <dbReference type="ChEBI" id="CHEBI:30616"/>
        <dbReference type="ChEBI" id="CHEBI:33019"/>
        <dbReference type="ChEBI" id="CHEBI:46858"/>
        <dbReference type="ChEBI" id="CHEBI:83624"/>
        <dbReference type="EC" id="2.7.7.108"/>
    </reaction>
</comment>
<keyword evidence="2 8" id="KW-0808">Transferase</keyword>
<dbReference type="InterPro" id="IPR003846">
    <property type="entry name" value="SelO"/>
</dbReference>
<dbReference type="Pfam" id="PF02696">
    <property type="entry name" value="SelO"/>
    <property type="match status" value="1"/>
</dbReference>
<evidence type="ECO:0000256" key="6">
    <source>
        <dbReference type="ARBA" id="ARBA00022840"/>
    </source>
</evidence>
<keyword evidence="4 8" id="KW-0479">Metal-binding</keyword>
<feature type="binding site" evidence="8">
    <location>
        <position position="208"/>
    </location>
    <ligand>
        <name>ATP</name>
        <dbReference type="ChEBI" id="CHEBI:30616"/>
    </ligand>
</feature>
<dbReference type="HAMAP" id="MF_00692">
    <property type="entry name" value="SelO"/>
    <property type="match status" value="1"/>
</dbReference>
<feature type="binding site" evidence="8">
    <location>
        <position position="201"/>
    </location>
    <ligand>
        <name>ATP</name>
        <dbReference type="ChEBI" id="CHEBI:30616"/>
    </ligand>
</feature>
<dbReference type="GO" id="GO:0070733">
    <property type="term" value="F:AMPylase activity"/>
    <property type="evidence" value="ECO:0007669"/>
    <property type="project" value="UniProtKB-EC"/>
</dbReference>
<feature type="binding site" evidence="8">
    <location>
        <position position="118"/>
    </location>
    <ligand>
        <name>ATP</name>
        <dbReference type="ChEBI" id="CHEBI:30616"/>
    </ligand>
</feature>
<dbReference type="NCBIfam" id="NF045949">
    <property type="entry name" value="PrtAdtaseSelOPseudom"/>
    <property type="match status" value="1"/>
</dbReference>
<keyword evidence="5 8" id="KW-0547">Nucleotide-binding</keyword>
<dbReference type="GO" id="GO:0000287">
    <property type="term" value="F:magnesium ion binding"/>
    <property type="evidence" value="ECO:0007669"/>
    <property type="project" value="UniProtKB-UniRule"/>
</dbReference>
<dbReference type="Proteomes" id="UP000272613">
    <property type="component" value="Unassembled WGS sequence"/>
</dbReference>
<comment type="catalytic activity">
    <reaction evidence="8">
        <text>L-seryl-[protein] + ATP = 3-O-(5'-adenylyl)-L-seryl-[protein] + diphosphate</text>
        <dbReference type="Rhea" id="RHEA:58120"/>
        <dbReference type="Rhea" id="RHEA-COMP:9863"/>
        <dbReference type="Rhea" id="RHEA-COMP:15073"/>
        <dbReference type="ChEBI" id="CHEBI:29999"/>
        <dbReference type="ChEBI" id="CHEBI:30616"/>
        <dbReference type="ChEBI" id="CHEBI:33019"/>
        <dbReference type="ChEBI" id="CHEBI:142516"/>
        <dbReference type="EC" id="2.7.7.108"/>
    </reaction>
</comment>
<keyword evidence="7 8" id="KW-0460">Magnesium</keyword>
<keyword evidence="3 8" id="KW-0548">Nucleotidyltransferase</keyword>
<accession>A0AB37QQ38</accession>
<comment type="catalytic activity">
    <reaction evidence="8">
        <text>L-threonyl-[protein] + ATP = 3-O-(5'-adenylyl)-L-threonyl-[protein] + diphosphate</text>
        <dbReference type="Rhea" id="RHEA:54292"/>
        <dbReference type="Rhea" id="RHEA-COMP:11060"/>
        <dbReference type="Rhea" id="RHEA-COMP:13847"/>
        <dbReference type="ChEBI" id="CHEBI:30013"/>
        <dbReference type="ChEBI" id="CHEBI:30616"/>
        <dbReference type="ChEBI" id="CHEBI:33019"/>
        <dbReference type="ChEBI" id="CHEBI:138113"/>
        <dbReference type="EC" id="2.7.7.108"/>
    </reaction>
</comment>
<evidence type="ECO:0000256" key="2">
    <source>
        <dbReference type="ARBA" id="ARBA00022679"/>
    </source>
</evidence>
<reference evidence="9 10" key="1">
    <citation type="submission" date="2018-08" db="EMBL/GenBank/DDBJ databases">
        <title>Recombination of ecologically and evolutionarily significant loci maintains genetic cohesion in the Pseudomonas syringae species complex.</title>
        <authorList>
            <person name="Dillon M."/>
            <person name="Thakur S."/>
            <person name="Almeida R.N.D."/>
            <person name="Weir B.S."/>
            <person name="Guttman D.S."/>
        </authorList>
    </citation>
    <scope>NUCLEOTIDE SEQUENCE [LARGE SCALE GENOMIC DNA]</scope>
    <source>
        <strain evidence="9 10">ICMP 5019</strain>
    </source>
</reference>
<dbReference type="PANTHER" id="PTHR32057:SF14">
    <property type="entry name" value="PROTEIN ADENYLYLTRANSFERASE SELO, MITOCHONDRIAL"/>
    <property type="match status" value="1"/>
</dbReference>
<name>A0AB37QQ38_9PSED</name>
<feature type="binding site" evidence="8">
    <location>
        <position position="287"/>
    </location>
    <ligand>
        <name>ATP</name>
        <dbReference type="ChEBI" id="CHEBI:30616"/>
    </ligand>
</feature>
<feature type="binding site" evidence="8">
    <location>
        <position position="150"/>
    </location>
    <ligand>
        <name>ATP</name>
        <dbReference type="ChEBI" id="CHEBI:30616"/>
    </ligand>
</feature>
<dbReference type="EMBL" id="RBSH01000177">
    <property type="protein sequence ID" value="RMS00515.1"/>
    <property type="molecule type" value="Genomic_DNA"/>
</dbReference>
<evidence type="ECO:0000313" key="9">
    <source>
        <dbReference type="EMBL" id="RMS00515.1"/>
    </source>
</evidence>
<comment type="caution">
    <text evidence="9">The sequence shown here is derived from an EMBL/GenBank/DDBJ whole genome shotgun (WGS) entry which is preliminary data.</text>
</comment>
<comment type="function">
    <text evidence="8">Nucleotidyltransferase involved in the post-translational modification of proteins. It can catalyze the addition of adenosine monophosphate (AMP) or uridine monophosphate (UMP) to a protein, resulting in modifications known as AMPylation and UMPylation.</text>
</comment>
<evidence type="ECO:0000256" key="8">
    <source>
        <dbReference type="HAMAP-Rule" id="MF_00692"/>
    </source>
</evidence>
<sequence length="512" mass="58061">MKTADEPDRPPFRCKPDILLWRRNAVKALDELIFDNRFARLGDAFSAHVLPEPIDAPRLVVASQSALALLDLVPEQADLPLFAEIFSGHKLWAEAEPRAMVYSGHQFGSYNPRLGDGRGLLLGEVYNDAGEHWDLHLKGAGRTPYSRMGDGRAVLRSSIREFLASEALHALGIPSSRAACVVSSSTPVWRETQEHAAMVLRLAQSHVRFGSLEYFFYTKQPEHLKTLAEHVLTMHYPQCQEQPEPYLAMFREIVERNAELIAKWQAYGFCHGVMNTDNMSILGITFDFGPFAFLDDFDEHFICNHSDHEGRYSFSNQVPIAQWNLSALAQALTPFVSVEALRETIGLFLPLYQAHYLDLMRRRLGLTVAEEQDDKLISQLLQLMQNSGVDYTLFFRRLGDQPAAEALRSLRDDFVDIKGFDGWAEKYQARIALEESGTEQDRQARMHAVNPLYILRNYLAQNAIAAAEKGDYEEVRRLHQVLCTPFTEQSGMQGYAQRPPDWGKHLEISCSS</sequence>
<feature type="active site" description="Proton acceptor" evidence="8">
    <location>
        <position position="277"/>
    </location>
</feature>
<dbReference type="PANTHER" id="PTHR32057">
    <property type="entry name" value="PROTEIN ADENYLYLTRANSFERASE SELO, MITOCHONDRIAL"/>
    <property type="match status" value="1"/>
</dbReference>
<keyword evidence="8" id="KW-0464">Manganese</keyword>
<evidence type="ECO:0000256" key="5">
    <source>
        <dbReference type="ARBA" id="ARBA00022741"/>
    </source>
</evidence>
<proteinExistence type="inferred from homology"/>
<comment type="similarity">
    <text evidence="1 8">Belongs to the SELO family.</text>
</comment>
<dbReference type="AlphaFoldDB" id="A0AB37QQ38"/>
<evidence type="ECO:0000256" key="7">
    <source>
        <dbReference type="ARBA" id="ARBA00022842"/>
    </source>
</evidence>
<feature type="binding site" evidence="8">
    <location>
        <position position="287"/>
    </location>
    <ligand>
        <name>Mg(2+)</name>
        <dbReference type="ChEBI" id="CHEBI:18420"/>
    </ligand>
</feature>
<evidence type="ECO:0000256" key="4">
    <source>
        <dbReference type="ARBA" id="ARBA00022723"/>
    </source>
</evidence>
<dbReference type="EC" id="2.7.7.-" evidence="8"/>
<evidence type="ECO:0000256" key="1">
    <source>
        <dbReference type="ARBA" id="ARBA00009747"/>
    </source>
</evidence>
<comment type="cofactor">
    <cofactor evidence="8">
        <name>Mg(2+)</name>
        <dbReference type="ChEBI" id="CHEBI:18420"/>
    </cofactor>
    <cofactor evidence="8">
        <name>Mn(2+)</name>
        <dbReference type="ChEBI" id="CHEBI:29035"/>
    </cofactor>
</comment>
<dbReference type="GO" id="GO:0030145">
    <property type="term" value="F:manganese ion binding"/>
    <property type="evidence" value="ECO:0007669"/>
    <property type="project" value="UniProtKB-UniRule"/>
</dbReference>
<evidence type="ECO:0000313" key="10">
    <source>
        <dbReference type="Proteomes" id="UP000272613"/>
    </source>
</evidence>
<feature type="binding site" evidence="8">
    <location>
        <position position="115"/>
    </location>
    <ligand>
        <name>ATP</name>
        <dbReference type="ChEBI" id="CHEBI:30616"/>
    </ligand>
</feature>